<evidence type="ECO:0000313" key="14">
    <source>
        <dbReference type="EMBL" id="TRX89941.1"/>
    </source>
</evidence>
<evidence type="ECO:0000256" key="3">
    <source>
        <dbReference type="ARBA" id="ARBA00004240"/>
    </source>
</evidence>
<organism evidence="14 15">
    <name type="scientific">Xylaria flabelliformis</name>
    <dbReference type="NCBI Taxonomy" id="2512241"/>
    <lineage>
        <taxon>Eukaryota</taxon>
        <taxon>Fungi</taxon>
        <taxon>Dikarya</taxon>
        <taxon>Ascomycota</taxon>
        <taxon>Pezizomycotina</taxon>
        <taxon>Sordariomycetes</taxon>
        <taxon>Xylariomycetidae</taxon>
        <taxon>Xylariales</taxon>
        <taxon>Xylariaceae</taxon>
        <taxon>Xylaria</taxon>
    </lineage>
</organism>
<feature type="region of interest" description="Disordered" evidence="11">
    <location>
        <begin position="472"/>
        <end position="605"/>
    </location>
</feature>
<dbReference type="GO" id="GO:0005739">
    <property type="term" value="C:mitochondrion"/>
    <property type="evidence" value="ECO:0007669"/>
    <property type="project" value="UniProtKB-SubCell"/>
</dbReference>
<reference evidence="15" key="1">
    <citation type="submission" date="2019-06" db="EMBL/GenBank/DDBJ databases">
        <title>Draft genome sequence of the griseofulvin-producing fungus Xylaria cubensis strain G536.</title>
        <authorList>
            <person name="Mead M.E."/>
            <person name="Raja H.A."/>
            <person name="Steenwyk J.L."/>
            <person name="Knowles S.L."/>
            <person name="Oberlies N.H."/>
            <person name="Rokas A."/>
        </authorList>
    </citation>
    <scope>NUCLEOTIDE SEQUENCE [LARGE SCALE GENOMIC DNA]</scope>
    <source>
        <strain evidence="15">G536</strain>
    </source>
</reference>
<feature type="compositionally biased region" description="Basic and acidic residues" evidence="11">
    <location>
        <begin position="1"/>
        <end position="17"/>
    </location>
</feature>
<feature type="region of interest" description="Disordered" evidence="11">
    <location>
        <begin position="1"/>
        <end position="79"/>
    </location>
</feature>
<keyword evidence="9 12" id="KW-0472">Membrane</keyword>
<evidence type="ECO:0000256" key="5">
    <source>
        <dbReference type="ARBA" id="ARBA00022692"/>
    </source>
</evidence>
<evidence type="ECO:0000256" key="1">
    <source>
        <dbReference type="ARBA" id="ARBA00004141"/>
    </source>
</evidence>
<keyword evidence="10" id="KW-0175">Coiled coil</keyword>
<evidence type="ECO:0000256" key="9">
    <source>
        <dbReference type="ARBA" id="ARBA00023136"/>
    </source>
</evidence>
<gene>
    <name evidence="14" type="ORF">FHL15_009213</name>
</gene>
<keyword evidence="5 12" id="KW-0812">Transmembrane</keyword>
<dbReference type="InterPro" id="IPR052374">
    <property type="entry name" value="SERAC1"/>
</dbReference>
<keyword evidence="6" id="KW-0256">Endoplasmic reticulum</keyword>
<dbReference type="InterPro" id="IPR007751">
    <property type="entry name" value="DUF676_lipase-like"/>
</dbReference>
<keyword evidence="15" id="KW-1185">Reference proteome</keyword>
<keyword evidence="8" id="KW-0496">Mitochondrion</keyword>
<evidence type="ECO:0000256" key="12">
    <source>
        <dbReference type="SAM" id="Phobius"/>
    </source>
</evidence>
<evidence type="ECO:0000256" key="2">
    <source>
        <dbReference type="ARBA" id="ARBA00004173"/>
    </source>
</evidence>
<feature type="region of interest" description="Disordered" evidence="11">
    <location>
        <begin position="965"/>
        <end position="1004"/>
    </location>
</feature>
<dbReference type="Pfam" id="PF05057">
    <property type="entry name" value="DUF676"/>
    <property type="match status" value="1"/>
</dbReference>
<dbReference type="InterPro" id="IPR002523">
    <property type="entry name" value="MgTranspt_CorA/ZnTranspt_ZntB"/>
</dbReference>
<evidence type="ECO:0000256" key="7">
    <source>
        <dbReference type="ARBA" id="ARBA00022989"/>
    </source>
</evidence>
<dbReference type="Pfam" id="PF01544">
    <property type="entry name" value="CorA"/>
    <property type="match status" value="1"/>
</dbReference>
<feature type="region of interest" description="Disordered" evidence="11">
    <location>
        <begin position="435"/>
        <end position="455"/>
    </location>
</feature>
<evidence type="ECO:0000256" key="11">
    <source>
        <dbReference type="SAM" id="MobiDB-lite"/>
    </source>
</evidence>
<comment type="caution">
    <text evidence="14">The sequence shown here is derived from an EMBL/GenBank/DDBJ whole genome shotgun (WGS) entry which is preliminary data.</text>
</comment>
<feature type="compositionally biased region" description="Basic and acidic residues" evidence="11">
    <location>
        <begin position="976"/>
        <end position="999"/>
    </location>
</feature>
<feature type="domain" description="DUF676" evidence="13">
    <location>
        <begin position="157"/>
        <end position="248"/>
    </location>
</feature>
<feature type="coiled-coil region" evidence="10">
    <location>
        <begin position="1052"/>
        <end position="1093"/>
    </location>
</feature>
<dbReference type="GO" id="GO:0046873">
    <property type="term" value="F:metal ion transmembrane transporter activity"/>
    <property type="evidence" value="ECO:0007669"/>
    <property type="project" value="InterPro"/>
</dbReference>
<feature type="compositionally biased region" description="Basic and acidic residues" evidence="11">
    <location>
        <begin position="476"/>
        <end position="488"/>
    </location>
</feature>
<dbReference type="Proteomes" id="UP000319160">
    <property type="component" value="Unassembled WGS sequence"/>
</dbReference>
<accession>A0A553HPR5</accession>
<dbReference type="PANTHER" id="PTHR48182:SF2">
    <property type="entry name" value="PROTEIN SERAC1"/>
    <property type="match status" value="1"/>
</dbReference>
<proteinExistence type="inferred from homology"/>
<dbReference type="InterPro" id="IPR029058">
    <property type="entry name" value="AB_hydrolase_fold"/>
</dbReference>
<name>A0A553HPR5_9PEZI</name>
<dbReference type="GO" id="GO:0005783">
    <property type="term" value="C:endoplasmic reticulum"/>
    <property type="evidence" value="ECO:0007669"/>
    <property type="project" value="UniProtKB-SubCell"/>
</dbReference>
<keyword evidence="7 12" id="KW-1133">Transmembrane helix</keyword>
<evidence type="ECO:0000256" key="4">
    <source>
        <dbReference type="ARBA" id="ARBA00007920"/>
    </source>
</evidence>
<dbReference type="InterPro" id="IPR045863">
    <property type="entry name" value="CorA_TM1_TM2"/>
</dbReference>
<evidence type="ECO:0000256" key="6">
    <source>
        <dbReference type="ARBA" id="ARBA00022824"/>
    </source>
</evidence>
<sequence length="1289" mass="147010">MPYSDEFIRDQDPRIIAEMEAQEPMSHRDVADGWEKEGESRRSDVTTTTDPDMEKSNRSSGSHWGPEPGFEHIDGEIGGPGYNETTVDIIAVPCIGASPIDTWARVSEGYFEFPQELPGSSVLTPTISRVLPNANHLWISQGIRKEVSKARVMLYRHRRMDEGMTIEKAADDLIQQVMNKRSSLKKARPIFFICHSIGGLVVKSALVKAKKHEELRTLVYDCHGITFFATPHRGSSYLSMSHLRESIQHLLYLERPLPISITDELRLGYRPLLKLHDAFTDIASELRLWTFYETVDSQLSGLGISDNDEVHFSAPITSIKSGLIGSRAEQALSLESDHAHCASFGPQNLQIMHSYLYDLGEAVRKAEYLSTNFVHTSMKLSSKVRVETIGFYDDPDSEMDHSIRLYVSKHYLNEFLEKGPEFCLQERLNTMAPKTYKKVLPPSRRPATSPSGASRAASILSNVQEFGQRLLGTSHSNDEPHSPEREAPNESSPEIVVTSHTPRRPSLAGASSEPLPSVDVSPGRSRGLTVPSLATPGFIQPFGRRSGESVRSSIDEAVGTFSEPITRDVASTSLESHQQIDRADPADEEDEGVDSTRKSRREHVRRASTWREFTAGFSRPNPSKRKFMWIHLPFNNPHWVKSIFDKLSETQNRNYSKLLNNDYWTSKHVQGRSANWHVTYVKPGCAFVPAETGIPRSPPPSRSGRSASPNITPAHFYLYLPYLHYDTYINIIQRRNIIRRRLKHGRARPVPKDIAELESLESRVIWEFVGYDHPLNARRTLDQYGYPALQDTWARDDDQMLYKLTKQRIVDPLKRKRDMYHNGEGPTSAVSPGSRFLSPADKLTKGDDEKANKEIETDAEDDILNGNVLMVDQLWLWAVDNKGPLFQQADLRNSIYNELNGDLTGRCENALDLAAFITLHAVTVLLDRSAHPDLEIFRIFEEAIGILTERMTSSLKQFRMQSYSKLHDDSDSDDPNDNRSETIKKRHKRELERAERQNRENTSAVLELRDMEDELHTLLILFGEQQDAIKSMKSSYEKSELSVHTECGREYLKEALRRLEEYEKQANDMLTRVDATRKDYEKLQEMIQRQAQVDEVRWSRLQAELASSQNLSVMIFTTFTVIFLPLSFFTSLFGMNTQEWGGPDPNDFPSLRVIGAISLPASALLIAITLVLAFSGRMQSLIKFSYRALLATFELCSRPLRAFVEHTEHQIAKLEPQASKDSANKRRRIKELEKKRLQRKRDRGYDFWGHVRAERKIEYEIPEANRARAMRSRLAERGTWSRLMGDDYK</sequence>
<feature type="compositionally biased region" description="Basic and acidic residues" evidence="11">
    <location>
        <begin position="25"/>
        <end position="44"/>
    </location>
</feature>
<dbReference type="SUPFAM" id="SSF53474">
    <property type="entry name" value="alpha/beta-Hydrolases"/>
    <property type="match status" value="1"/>
</dbReference>
<evidence type="ECO:0000313" key="15">
    <source>
        <dbReference type="Proteomes" id="UP000319160"/>
    </source>
</evidence>
<dbReference type="Gene3D" id="3.40.50.1820">
    <property type="entry name" value="alpha/beta hydrolase"/>
    <property type="match status" value="1"/>
</dbReference>
<feature type="region of interest" description="Disordered" evidence="11">
    <location>
        <begin position="818"/>
        <end position="850"/>
    </location>
</feature>
<dbReference type="OrthoDB" id="361039at2759"/>
<dbReference type="SUPFAM" id="SSF144083">
    <property type="entry name" value="Magnesium transport protein CorA, transmembrane region"/>
    <property type="match status" value="1"/>
</dbReference>
<dbReference type="Gene3D" id="1.20.58.340">
    <property type="entry name" value="Magnesium transport protein CorA, transmembrane region"/>
    <property type="match status" value="1"/>
</dbReference>
<feature type="transmembrane region" description="Helical" evidence="12">
    <location>
        <begin position="1153"/>
        <end position="1174"/>
    </location>
</feature>
<dbReference type="PANTHER" id="PTHR48182">
    <property type="entry name" value="PROTEIN SERAC1"/>
    <property type="match status" value="1"/>
</dbReference>
<evidence type="ECO:0000256" key="8">
    <source>
        <dbReference type="ARBA" id="ARBA00023128"/>
    </source>
</evidence>
<dbReference type="EMBL" id="VFLP01000061">
    <property type="protein sequence ID" value="TRX89941.1"/>
    <property type="molecule type" value="Genomic_DNA"/>
</dbReference>
<protein>
    <recommendedName>
        <fullName evidence="13">DUF676 domain-containing protein</fullName>
    </recommendedName>
</protein>
<comment type="similarity">
    <text evidence="4">Belongs to the putative lipase ROG1 family.</text>
</comment>
<comment type="subcellular location">
    <subcellularLocation>
        <location evidence="3">Endoplasmic reticulum</location>
    </subcellularLocation>
    <subcellularLocation>
        <location evidence="1">Membrane</location>
        <topology evidence="1">Multi-pass membrane protein</topology>
    </subcellularLocation>
    <subcellularLocation>
        <location evidence="2">Mitochondrion</location>
    </subcellularLocation>
</comment>
<evidence type="ECO:0000256" key="10">
    <source>
        <dbReference type="SAM" id="Coils"/>
    </source>
</evidence>
<dbReference type="GO" id="GO:0016020">
    <property type="term" value="C:membrane"/>
    <property type="evidence" value="ECO:0007669"/>
    <property type="project" value="UniProtKB-SubCell"/>
</dbReference>
<evidence type="ECO:0000259" key="13">
    <source>
        <dbReference type="Pfam" id="PF05057"/>
    </source>
</evidence>
<feature type="transmembrane region" description="Helical" evidence="12">
    <location>
        <begin position="1111"/>
        <end position="1133"/>
    </location>
</feature>